<dbReference type="RefSeq" id="WP_317834136.1">
    <property type="nucleotide sequence ID" value="NZ_CP136920.1"/>
</dbReference>
<evidence type="ECO:0000313" key="7">
    <source>
        <dbReference type="Proteomes" id="UP001304300"/>
    </source>
</evidence>
<reference evidence="6 7" key="1">
    <citation type="submission" date="2023-10" db="EMBL/GenBank/DDBJ databases">
        <title>Rubellicoccus peritrichatus gen. nov., sp. nov., isolated from an algae of coral reef tank.</title>
        <authorList>
            <person name="Luo J."/>
        </authorList>
    </citation>
    <scope>NUCLEOTIDE SEQUENCE [LARGE SCALE GENOMIC DNA]</scope>
    <source>
        <strain evidence="6 7">CR14</strain>
    </source>
</reference>
<keyword evidence="7" id="KW-1185">Reference proteome</keyword>
<dbReference type="InterPro" id="IPR020103">
    <property type="entry name" value="PsdUridine_synth_cat_dom_sf"/>
</dbReference>
<sequence>MGEKSKTADTVRLQKYIADAGICSRRKAEEMIREDRVTVNGKPAEIGMSVRQGDKVVVDGRGIGRKAPESLTLMMNKPRGVLCTNHDPHHYKTVFTLLPSEYLKYRLFCAGRLDKESEGLVIITNDGALANAITHPSGGVIKRYRVLLNKPLETKHIEKLLNGVTREGERLYAEKIIPASHGPDKEMRCEVHLQQGRKREIRRLFEAFGYHVKRLNRFQMGQLVLKKLAPGMARPLKPEELESLFRA</sequence>
<evidence type="ECO:0000256" key="1">
    <source>
        <dbReference type="ARBA" id="ARBA00008348"/>
    </source>
</evidence>
<dbReference type="InterPro" id="IPR006145">
    <property type="entry name" value="PsdUridine_synth_RsuA/RluA"/>
</dbReference>
<dbReference type="GO" id="GO:0000455">
    <property type="term" value="P:enzyme-directed rRNA pseudouridine synthesis"/>
    <property type="evidence" value="ECO:0007669"/>
    <property type="project" value="UniProtKB-ARBA"/>
</dbReference>
<dbReference type="Gene3D" id="3.30.70.580">
    <property type="entry name" value="Pseudouridine synthase I, catalytic domain, N-terminal subdomain"/>
    <property type="match status" value="1"/>
</dbReference>
<dbReference type="GO" id="GO:0003723">
    <property type="term" value="F:RNA binding"/>
    <property type="evidence" value="ECO:0007669"/>
    <property type="project" value="UniProtKB-KW"/>
</dbReference>
<dbReference type="Gene3D" id="3.10.290.10">
    <property type="entry name" value="RNA-binding S4 domain"/>
    <property type="match status" value="1"/>
</dbReference>
<keyword evidence="2 4" id="KW-0413">Isomerase</keyword>
<dbReference type="InterPro" id="IPR050343">
    <property type="entry name" value="RsuA_PseudoU_synthase"/>
</dbReference>
<dbReference type="InterPro" id="IPR000748">
    <property type="entry name" value="PsdUridine_synth_RsuA/RluB/E/F"/>
</dbReference>
<dbReference type="Pfam" id="PF00849">
    <property type="entry name" value="PseudoU_synth_2"/>
    <property type="match status" value="1"/>
</dbReference>
<dbReference type="GO" id="GO:0120159">
    <property type="term" value="F:rRNA pseudouridine synthase activity"/>
    <property type="evidence" value="ECO:0007669"/>
    <property type="project" value="UniProtKB-ARBA"/>
</dbReference>
<organism evidence="6 7">
    <name type="scientific">Rubellicoccus peritrichatus</name>
    <dbReference type="NCBI Taxonomy" id="3080537"/>
    <lineage>
        <taxon>Bacteria</taxon>
        <taxon>Pseudomonadati</taxon>
        <taxon>Verrucomicrobiota</taxon>
        <taxon>Opitutia</taxon>
        <taxon>Puniceicoccales</taxon>
        <taxon>Cerasicoccaceae</taxon>
        <taxon>Rubellicoccus</taxon>
    </lineage>
</organism>
<evidence type="ECO:0000259" key="5">
    <source>
        <dbReference type="SMART" id="SM00363"/>
    </source>
</evidence>
<comment type="similarity">
    <text evidence="1 4">Belongs to the pseudouridine synthase RsuA family.</text>
</comment>
<evidence type="ECO:0000256" key="4">
    <source>
        <dbReference type="RuleBase" id="RU003887"/>
    </source>
</evidence>
<gene>
    <name evidence="6" type="ORF">RZN69_01030</name>
</gene>
<proteinExistence type="inferred from homology"/>
<dbReference type="InterPro" id="IPR042092">
    <property type="entry name" value="PsdUridine_s_RsuA/RluB/E/F_cat"/>
</dbReference>
<dbReference type="SUPFAM" id="SSF55120">
    <property type="entry name" value="Pseudouridine synthase"/>
    <property type="match status" value="1"/>
</dbReference>
<dbReference type="Proteomes" id="UP001304300">
    <property type="component" value="Chromosome"/>
</dbReference>
<evidence type="ECO:0000256" key="2">
    <source>
        <dbReference type="ARBA" id="ARBA00023235"/>
    </source>
</evidence>
<dbReference type="AlphaFoldDB" id="A0AAQ3LAF8"/>
<dbReference type="Gene3D" id="3.30.70.1560">
    <property type="entry name" value="Alpha-L RNA-binding motif"/>
    <property type="match status" value="1"/>
</dbReference>
<dbReference type="CDD" id="cd00165">
    <property type="entry name" value="S4"/>
    <property type="match status" value="1"/>
</dbReference>
<dbReference type="InterPro" id="IPR002942">
    <property type="entry name" value="S4_RNA-bd"/>
</dbReference>
<dbReference type="SMART" id="SM00363">
    <property type="entry name" value="S4"/>
    <property type="match status" value="1"/>
</dbReference>
<dbReference type="NCBIfam" id="TIGR00093">
    <property type="entry name" value="pseudouridine synthase"/>
    <property type="match status" value="1"/>
</dbReference>
<dbReference type="Pfam" id="PF01479">
    <property type="entry name" value="S4"/>
    <property type="match status" value="1"/>
</dbReference>
<dbReference type="InterPro" id="IPR036986">
    <property type="entry name" value="S4_RNA-bd_sf"/>
</dbReference>
<dbReference type="PROSITE" id="PS01149">
    <property type="entry name" value="PSI_RSU"/>
    <property type="match status" value="1"/>
</dbReference>
<dbReference type="PANTHER" id="PTHR47683:SF2">
    <property type="entry name" value="RNA-BINDING S4 DOMAIN-CONTAINING PROTEIN"/>
    <property type="match status" value="1"/>
</dbReference>
<dbReference type="InterPro" id="IPR020094">
    <property type="entry name" value="TruA/RsuA/RluB/E/F_N"/>
</dbReference>
<accession>A0AAQ3LAF8</accession>
<dbReference type="KEGG" id="puo:RZN69_01030"/>
<dbReference type="InterPro" id="IPR018496">
    <property type="entry name" value="PsdUridine_synth_RsuA/RluB_CS"/>
</dbReference>
<name>A0AAQ3LAF8_9BACT</name>
<protein>
    <recommendedName>
        <fullName evidence="4">Pseudouridine synthase</fullName>
        <ecNumber evidence="4">5.4.99.-</ecNumber>
    </recommendedName>
</protein>
<dbReference type="EMBL" id="CP136920">
    <property type="protein sequence ID" value="WOO41652.1"/>
    <property type="molecule type" value="Genomic_DNA"/>
</dbReference>
<evidence type="ECO:0000256" key="3">
    <source>
        <dbReference type="PROSITE-ProRule" id="PRU00182"/>
    </source>
</evidence>
<dbReference type="PROSITE" id="PS50889">
    <property type="entry name" value="S4"/>
    <property type="match status" value="1"/>
</dbReference>
<dbReference type="PANTHER" id="PTHR47683">
    <property type="entry name" value="PSEUDOURIDINE SYNTHASE FAMILY PROTEIN-RELATED"/>
    <property type="match status" value="1"/>
</dbReference>
<dbReference type="SUPFAM" id="SSF55174">
    <property type="entry name" value="Alpha-L RNA-binding motif"/>
    <property type="match status" value="1"/>
</dbReference>
<feature type="domain" description="RNA-binding S4" evidence="5">
    <location>
        <begin position="11"/>
        <end position="68"/>
    </location>
</feature>
<dbReference type="EC" id="5.4.99.-" evidence="4"/>
<evidence type="ECO:0000313" key="6">
    <source>
        <dbReference type="EMBL" id="WOO41652.1"/>
    </source>
</evidence>
<dbReference type="FunFam" id="3.10.290.10:FF:000003">
    <property type="entry name" value="Pseudouridine synthase"/>
    <property type="match status" value="1"/>
</dbReference>
<keyword evidence="3" id="KW-0694">RNA-binding</keyword>